<evidence type="ECO:0000313" key="3">
    <source>
        <dbReference type="Proteomes" id="UP001183809"/>
    </source>
</evidence>
<comment type="caution">
    <text evidence="2">The sequence shown here is derived from an EMBL/GenBank/DDBJ whole genome shotgun (WGS) entry which is preliminary data.</text>
</comment>
<feature type="region of interest" description="Disordered" evidence="1">
    <location>
        <begin position="1"/>
        <end position="22"/>
    </location>
</feature>
<feature type="region of interest" description="Disordered" evidence="1">
    <location>
        <begin position="42"/>
        <end position="73"/>
    </location>
</feature>
<protein>
    <submittedName>
        <fullName evidence="2">DUF4913 domain-containing protein</fullName>
    </submittedName>
</protein>
<reference evidence="3" key="1">
    <citation type="submission" date="2023-07" db="EMBL/GenBank/DDBJ databases">
        <title>30 novel species of actinomycetes from the DSMZ collection.</title>
        <authorList>
            <person name="Nouioui I."/>
        </authorList>
    </citation>
    <scope>NUCLEOTIDE SEQUENCE [LARGE SCALE GENOMIC DNA]</scope>
    <source>
        <strain evidence="3">DSM 41699</strain>
    </source>
</reference>
<organism evidence="2 3">
    <name type="scientific">Streptomyces gibsoniae</name>
    <dbReference type="NCBI Taxonomy" id="3075529"/>
    <lineage>
        <taxon>Bacteria</taxon>
        <taxon>Bacillati</taxon>
        <taxon>Actinomycetota</taxon>
        <taxon>Actinomycetes</taxon>
        <taxon>Kitasatosporales</taxon>
        <taxon>Streptomycetaceae</taxon>
        <taxon>Streptomyces</taxon>
    </lineage>
</organism>
<gene>
    <name evidence="2" type="ORF">RM764_17395</name>
</gene>
<dbReference type="Pfam" id="PF16259">
    <property type="entry name" value="DUF4913"/>
    <property type="match status" value="1"/>
</dbReference>
<proteinExistence type="predicted"/>
<dbReference type="Proteomes" id="UP001183809">
    <property type="component" value="Unassembled WGS sequence"/>
</dbReference>
<evidence type="ECO:0000313" key="2">
    <source>
        <dbReference type="EMBL" id="MDT0464765.1"/>
    </source>
</evidence>
<dbReference type="InterPro" id="IPR032584">
    <property type="entry name" value="DUF4913"/>
</dbReference>
<keyword evidence="3" id="KW-1185">Reference proteome</keyword>
<sequence length="205" mass="21848">MPDTSKTTPDPEPFRVPDGDLDDLASTLAKTMAEVRQHGVILDRLGSEPAPPPASAAPQPTGGMPAVEAADSGQGEDPASVFILALGGEAYAVELAALSDWVNYLFLPVYGREISTARPWCAQWHEHPEAVARLHALWLAWQQFTDAEAGLSGPSTWHRDHLDQALVHLRAPDGPFAACTTSPARPNHRVLATPAPKQFGLGLAA</sequence>
<accession>A0ABU2TUY7</accession>
<evidence type="ECO:0000256" key="1">
    <source>
        <dbReference type="SAM" id="MobiDB-lite"/>
    </source>
</evidence>
<name>A0ABU2TUY7_9ACTN</name>
<dbReference type="RefSeq" id="WP_311696134.1">
    <property type="nucleotide sequence ID" value="NZ_JAVREY010000018.1"/>
</dbReference>
<dbReference type="EMBL" id="JAVREY010000018">
    <property type="protein sequence ID" value="MDT0464765.1"/>
    <property type="molecule type" value="Genomic_DNA"/>
</dbReference>